<dbReference type="Pfam" id="PF00583">
    <property type="entry name" value="Acetyltransf_1"/>
    <property type="match status" value="1"/>
</dbReference>
<dbReference type="PROSITE" id="PS51186">
    <property type="entry name" value="GNAT"/>
    <property type="match status" value="1"/>
</dbReference>
<evidence type="ECO:0000256" key="2">
    <source>
        <dbReference type="ARBA" id="ARBA00023315"/>
    </source>
</evidence>
<comment type="caution">
    <text evidence="4">The sequence shown here is derived from an EMBL/GenBank/DDBJ whole genome shotgun (WGS) entry which is preliminary data.</text>
</comment>
<accession>A0ABP4NT88</accession>
<keyword evidence="1" id="KW-0808">Transferase</keyword>
<feature type="domain" description="N-acetyltransferase" evidence="3">
    <location>
        <begin position="12"/>
        <end position="168"/>
    </location>
</feature>
<dbReference type="PANTHER" id="PTHR43877:SF2">
    <property type="entry name" value="AMINOALKYLPHOSPHONATE N-ACETYLTRANSFERASE-RELATED"/>
    <property type="match status" value="1"/>
</dbReference>
<protein>
    <submittedName>
        <fullName evidence="4">GNAT family N-acetyltransferase</fullName>
    </submittedName>
</protein>
<name>A0ABP4NT88_9ACTN</name>
<dbReference type="EMBL" id="BAAAQD010000034">
    <property type="protein sequence ID" value="GAA1564517.1"/>
    <property type="molecule type" value="Genomic_DNA"/>
</dbReference>
<gene>
    <name evidence="4" type="ORF">GCM10009827_102640</name>
</gene>
<dbReference type="SUPFAM" id="SSF55729">
    <property type="entry name" value="Acyl-CoA N-acyltransferases (Nat)"/>
    <property type="match status" value="1"/>
</dbReference>
<dbReference type="InterPro" id="IPR050832">
    <property type="entry name" value="Bact_Acetyltransf"/>
</dbReference>
<evidence type="ECO:0000313" key="5">
    <source>
        <dbReference type="Proteomes" id="UP001501470"/>
    </source>
</evidence>
<dbReference type="Gene3D" id="3.40.630.30">
    <property type="match status" value="1"/>
</dbReference>
<evidence type="ECO:0000259" key="3">
    <source>
        <dbReference type="PROSITE" id="PS51186"/>
    </source>
</evidence>
<organism evidence="4 5">
    <name type="scientific">Dactylosporangium maewongense</name>
    <dbReference type="NCBI Taxonomy" id="634393"/>
    <lineage>
        <taxon>Bacteria</taxon>
        <taxon>Bacillati</taxon>
        <taxon>Actinomycetota</taxon>
        <taxon>Actinomycetes</taxon>
        <taxon>Micromonosporales</taxon>
        <taxon>Micromonosporaceae</taxon>
        <taxon>Dactylosporangium</taxon>
    </lineage>
</organism>
<keyword evidence="5" id="KW-1185">Reference proteome</keyword>
<dbReference type="RefSeq" id="WP_344512756.1">
    <property type="nucleotide sequence ID" value="NZ_BAAAQD010000034.1"/>
</dbReference>
<evidence type="ECO:0000256" key="1">
    <source>
        <dbReference type="ARBA" id="ARBA00022679"/>
    </source>
</evidence>
<evidence type="ECO:0000313" key="4">
    <source>
        <dbReference type="EMBL" id="GAA1564517.1"/>
    </source>
</evidence>
<dbReference type="InterPro" id="IPR016181">
    <property type="entry name" value="Acyl_CoA_acyltransferase"/>
</dbReference>
<reference evidence="5" key="1">
    <citation type="journal article" date="2019" name="Int. J. Syst. Evol. Microbiol.">
        <title>The Global Catalogue of Microorganisms (GCM) 10K type strain sequencing project: providing services to taxonomists for standard genome sequencing and annotation.</title>
        <authorList>
            <consortium name="The Broad Institute Genomics Platform"/>
            <consortium name="The Broad Institute Genome Sequencing Center for Infectious Disease"/>
            <person name="Wu L."/>
            <person name="Ma J."/>
        </authorList>
    </citation>
    <scope>NUCLEOTIDE SEQUENCE [LARGE SCALE GENOMIC DNA]</scope>
    <source>
        <strain evidence="5">JCM 15933</strain>
    </source>
</reference>
<proteinExistence type="predicted"/>
<dbReference type="InterPro" id="IPR000182">
    <property type="entry name" value="GNAT_dom"/>
</dbReference>
<dbReference type="Proteomes" id="UP001501470">
    <property type="component" value="Unassembled WGS sequence"/>
</dbReference>
<dbReference type="CDD" id="cd04301">
    <property type="entry name" value="NAT_SF"/>
    <property type="match status" value="1"/>
</dbReference>
<dbReference type="PANTHER" id="PTHR43877">
    <property type="entry name" value="AMINOALKYLPHOSPHONATE N-ACETYLTRANSFERASE-RELATED-RELATED"/>
    <property type="match status" value="1"/>
</dbReference>
<sequence length="168" mass="18876">MTAVSGTRLAVTVVPPAHPRAREALRAYYHDIGGRYFDRPMTEAEVDTILTEDPDEDLQPPTGWFWVATVDTTVAGCIGLRYVTEDGHRVGELTRVYVSDKVRRQGLGARLITVVEQQARTEGVTSLRLDVRTDLVEARALYTRHGFHEVPAFNDSPYAGHWLRKSLQ</sequence>
<keyword evidence="2" id="KW-0012">Acyltransferase</keyword>